<dbReference type="Pfam" id="PF02608">
    <property type="entry name" value="Bmp"/>
    <property type="match status" value="1"/>
</dbReference>
<dbReference type="SUPFAM" id="SSF53822">
    <property type="entry name" value="Periplasmic binding protein-like I"/>
    <property type="match status" value="1"/>
</dbReference>
<keyword evidence="4 7" id="KW-0732">Signal</keyword>
<dbReference type="PROSITE" id="PS51257">
    <property type="entry name" value="PROKAR_LIPOPROTEIN"/>
    <property type="match status" value="1"/>
</dbReference>
<dbReference type="RefSeq" id="WP_091726936.1">
    <property type="nucleotide sequence ID" value="NZ_FNQE01000004.1"/>
</dbReference>
<dbReference type="AlphaFoldDB" id="A0A1H3LN51"/>
<dbReference type="STRING" id="415015.SAMN05660462_00570"/>
<dbReference type="InterPro" id="IPR028082">
    <property type="entry name" value="Peripla_BP_I"/>
</dbReference>
<dbReference type="Proteomes" id="UP000198625">
    <property type="component" value="Unassembled WGS sequence"/>
</dbReference>
<feature type="signal peptide" evidence="7">
    <location>
        <begin position="1"/>
        <end position="30"/>
    </location>
</feature>
<evidence type="ECO:0000313" key="10">
    <source>
        <dbReference type="Proteomes" id="UP000198625"/>
    </source>
</evidence>
<keyword evidence="3" id="KW-1003">Cell membrane</keyword>
<comment type="subcellular location">
    <subcellularLocation>
        <location evidence="1">Cell membrane</location>
        <topology evidence="1">Lipid-anchor</topology>
    </subcellularLocation>
</comment>
<evidence type="ECO:0000256" key="1">
    <source>
        <dbReference type="ARBA" id="ARBA00004193"/>
    </source>
</evidence>
<dbReference type="InterPro" id="IPR050957">
    <property type="entry name" value="BMP_lipoprotein"/>
</dbReference>
<dbReference type="CDD" id="cd19964">
    <property type="entry name" value="PBP1_BMP-like"/>
    <property type="match status" value="1"/>
</dbReference>
<dbReference type="GO" id="GO:0005886">
    <property type="term" value="C:plasma membrane"/>
    <property type="evidence" value="ECO:0007669"/>
    <property type="project" value="UniProtKB-SubCell"/>
</dbReference>
<dbReference type="EMBL" id="FNQE01000004">
    <property type="protein sequence ID" value="SDY65841.1"/>
    <property type="molecule type" value="Genomic_DNA"/>
</dbReference>
<feature type="chain" id="PRO_5011444850" evidence="7">
    <location>
        <begin position="31"/>
        <end position="344"/>
    </location>
</feature>
<evidence type="ECO:0000256" key="7">
    <source>
        <dbReference type="SAM" id="SignalP"/>
    </source>
</evidence>
<evidence type="ECO:0000256" key="4">
    <source>
        <dbReference type="ARBA" id="ARBA00022729"/>
    </source>
</evidence>
<evidence type="ECO:0000256" key="2">
    <source>
        <dbReference type="ARBA" id="ARBA00008610"/>
    </source>
</evidence>
<gene>
    <name evidence="9" type="ORF">SAMN05660462_00570</name>
</gene>
<keyword evidence="5" id="KW-0472">Membrane</keyword>
<accession>A0A1H3LN51</accession>
<dbReference type="Gene3D" id="3.40.50.2300">
    <property type="match status" value="2"/>
</dbReference>
<proteinExistence type="inferred from homology"/>
<sequence length="344" mass="37161">MFKRKSILASILILSIALLALTGCAGTNKAEDNKDAKDITKIAFVSDQALDASEWLVNLVKGINEYQANHENVEIKMIEAIQTSEYEPKIRALAEQGYDVIITTYASIAEATISVAKDYPDIKFGSLDGTIENIENYKNIQEFGLNRTETAYLGGVAAATMSESGVVGIVGGMDEPIINAIIAGWQQGLRSVNENIQDYVSYAGTWTDPTTGKDLGLALVDKGADVIAAAAGGTGAGTAQAAAETGTYFVAWDTHYDEIFKVNNVELGSALNYFDVMVIAFIEDILDGNFKGGQRVDYGMDKGVCEFHMYDDAPVTEEVRQNVAAALEKIKNKEITISTEPLHK</sequence>
<name>A0A1H3LN51_9FIRM</name>
<evidence type="ECO:0000256" key="5">
    <source>
        <dbReference type="ARBA" id="ARBA00023136"/>
    </source>
</evidence>
<evidence type="ECO:0000259" key="8">
    <source>
        <dbReference type="Pfam" id="PF02608"/>
    </source>
</evidence>
<evidence type="ECO:0000256" key="6">
    <source>
        <dbReference type="ARBA" id="ARBA00023288"/>
    </source>
</evidence>
<reference evidence="9 10" key="1">
    <citation type="submission" date="2016-10" db="EMBL/GenBank/DDBJ databases">
        <authorList>
            <person name="de Groot N.N."/>
        </authorList>
    </citation>
    <scope>NUCLEOTIDE SEQUENCE [LARGE SCALE GENOMIC DNA]</scope>
    <source>
        <strain evidence="9 10">DSM 21650</strain>
    </source>
</reference>
<comment type="similarity">
    <text evidence="2">Belongs to the BMP lipoprotein family.</text>
</comment>
<organism evidence="9 10">
    <name type="scientific">Proteiniborus ethanoligenes</name>
    <dbReference type="NCBI Taxonomy" id="415015"/>
    <lineage>
        <taxon>Bacteria</taxon>
        <taxon>Bacillati</taxon>
        <taxon>Bacillota</taxon>
        <taxon>Clostridia</taxon>
        <taxon>Eubacteriales</taxon>
        <taxon>Proteiniborus</taxon>
    </lineage>
</organism>
<keyword evidence="10" id="KW-1185">Reference proteome</keyword>
<keyword evidence="6" id="KW-0449">Lipoprotein</keyword>
<evidence type="ECO:0000313" key="9">
    <source>
        <dbReference type="EMBL" id="SDY65841.1"/>
    </source>
</evidence>
<dbReference type="InterPro" id="IPR003760">
    <property type="entry name" value="PnrA-like"/>
</dbReference>
<evidence type="ECO:0000256" key="3">
    <source>
        <dbReference type="ARBA" id="ARBA00022475"/>
    </source>
</evidence>
<dbReference type="PANTHER" id="PTHR34296">
    <property type="entry name" value="TRANSCRIPTIONAL ACTIVATOR PROTEIN MED"/>
    <property type="match status" value="1"/>
</dbReference>
<protein>
    <submittedName>
        <fullName evidence="9">Basic membrane protein A</fullName>
    </submittedName>
</protein>
<dbReference type="PANTHER" id="PTHR34296:SF2">
    <property type="entry name" value="ABC TRANSPORTER GUANOSINE-BINDING PROTEIN NUPN"/>
    <property type="match status" value="1"/>
</dbReference>
<dbReference type="OrthoDB" id="9769871at2"/>
<feature type="domain" description="ABC transporter substrate-binding protein PnrA-like" evidence="8">
    <location>
        <begin position="39"/>
        <end position="338"/>
    </location>
</feature>